<dbReference type="EMBL" id="CAKKNE010000003">
    <property type="protein sequence ID" value="CAH0371126.1"/>
    <property type="molecule type" value="Genomic_DNA"/>
</dbReference>
<reference evidence="3" key="1">
    <citation type="submission" date="2021-11" db="EMBL/GenBank/DDBJ databases">
        <authorList>
            <consortium name="Genoscope - CEA"/>
            <person name="William W."/>
        </authorList>
    </citation>
    <scope>NUCLEOTIDE SEQUENCE</scope>
</reference>
<dbReference type="AlphaFoldDB" id="A0A8J2X224"/>
<dbReference type="Gene3D" id="3.60.21.10">
    <property type="match status" value="1"/>
</dbReference>
<evidence type="ECO:0000259" key="2">
    <source>
        <dbReference type="Pfam" id="PF00149"/>
    </source>
</evidence>
<dbReference type="PANTHER" id="PTHR43143:SF1">
    <property type="entry name" value="SERINE_THREONINE-PROTEIN PHOSPHATASE CPPED1"/>
    <property type="match status" value="1"/>
</dbReference>
<dbReference type="PANTHER" id="PTHR43143">
    <property type="entry name" value="METALLOPHOSPHOESTERASE, CALCINEURIN SUPERFAMILY"/>
    <property type="match status" value="1"/>
</dbReference>
<dbReference type="Pfam" id="PF00149">
    <property type="entry name" value="Metallophos"/>
    <property type="match status" value="1"/>
</dbReference>
<sequence length="368" mass="40211">MKRRAATAGSSALSRAAAQPRPQMSSTKRRAIIGAAAAAVVIFTALRLPETRHDVYWDNHRARTRNHTIAGLGPAEEGTWRGSFHFVQLADPQLGMLHRDASWREELAMLALAVEHVNRLKPRFVVVSGDLINGFPGKPAVPDQVEAFERALARLEPSIPLVLEPGNHDLGQKPTEAAVREYQKRFGDDYLRFWVGGVLFVSLNSQLIKAAVAARSAAHASWAAEAFGTRAERVVVLSHICPYVGAPDEAEGWANWPLPARRAVLAHATRAGARLWLCGHLHGNAVARHGRLEIVTSSAVGSMVNWTLTPAEIAVMSKPDFRTTVGRPSVVAGPESSGLRVVRVDEGGFRHRWYPLADVPVRLDDCKM</sequence>
<comment type="caution">
    <text evidence="3">The sequence shown here is derived from an EMBL/GenBank/DDBJ whole genome shotgun (WGS) entry which is preliminary data.</text>
</comment>
<feature type="region of interest" description="Disordered" evidence="1">
    <location>
        <begin position="1"/>
        <end position="28"/>
    </location>
</feature>
<dbReference type="GO" id="GO:0016787">
    <property type="term" value="F:hydrolase activity"/>
    <property type="evidence" value="ECO:0007669"/>
    <property type="project" value="InterPro"/>
</dbReference>
<evidence type="ECO:0000256" key="1">
    <source>
        <dbReference type="SAM" id="MobiDB-lite"/>
    </source>
</evidence>
<dbReference type="InterPro" id="IPR029052">
    <property type="entry name" value="Metallo-depent_PP-like"/>
</dbReference>
<dbReference type="Proteomes" id="UP000789595">
    <property type="component" value="Unassembled WGS sequence"/>
</dbReference>
<evidence type="ECO:0000313" key="4">
    <source>
        <dbReference type="Proteomes" id="UP000789595"/>
    </source>
</evidence>
<dbReference type="OrthoDB" id="45007at2759"/>
<dbReference type="InterPro" id="IPR051918">
    <property type="entry name" value="STPP_CPPED1"/>
</dbReference>
<feature type="domain" description="Calcineurin-like phosphoesterase" evidence="2">
    <location>
        <begin position="86"/>
        <end position="283"/>
    </location>
</feature>
<dbReference type="SUPFAM" id="SSF56300">
    <property type="entry name" value="Metallo-dependent phosphatases"/>
    <property type="match status" value="1"/>
</dbReference>
<accession>A0A8J2X224</accession>
<name>A0A8J2X224_9STRA</name>
<evidence type="ECO:0000313" key="3">
    <source>
        <dbReference type="EMBL" id="CAH0371126.1"/>
    </source>
</evidence>
<dbReference type="InterPro" id="IPR004843">
    <property type="entry name" value="Calcineurin-like_PHP"/>
</dbReference>
<keyword evidence="4" id="KW-1185">Reference proteome</keyword>
<organism evidence="3 4">
    <name type="scientific">Pelagomonas calceolata</name>
    <dbReference type="NCBI Taxonomy" id="35677"/>
    <lineage>
        <taxon>Eukaryota</taxon>
        <taxon>Sar</taxon>
        <taxon>Stramenopiles</taxon>
        <taxon>Ochrophyta</taxon>
        <taxon>Pelagophyceae</taxon>
        <taxon>Pelagomonadales</taxon>
        <taxon>Pelagomonadaceae</taxon>
        <taxon>Pelagomonas</taxon>
    </lineage>
</organism>
<protein>
    <recommendedName>
        <fullName evidence="2">Calcineurin-like phosphoesterase domain-containing protein</fullName>
    </recommendedName>
</protein>
<gene>
    <name evidence="3" type="ORF">PECAL_3P10530</name>
</gene>
<proteinExistence type="predicted"/>